<dbReference type="Proteomes" id="UP000053051">
    <property type="component" value="Unassembled WGS sequence"/>
</dbReference>
<dbReference type="Gene3D" id="1.10.3680.10">
    <property type="entry name" value="TerB-like"/>
    <property type="match status" value="1"/>
</dbReference>
<evidence type="ECO:0008006" key="3">
    <source>
        <dbReference type="Google" id="ProtNLM"/>
    </source>
</evidence>
<accession>M1X4V1</accession>
<dbReference type="RefSeq" id="WP_008232532.1">
    <property type="nucleotide sequence ID" value="NZ_CAIY01000027.1"/>
</dbReference>
<reference evidence="1 2" key="1">
    <citation type="submission" date="2012-05" db="EMBL/GenBank/DDBJ databases">
        <authorList>
            <person name="Hilton J."/>
        </authorList>
    </citation>
    <scope>NUCLEOTIDE SEQUENCE [LARGE SCALE GENOMIC DNA]</scope>
    <source>
        <strain evidence="1 2">HH01</strain>
    </source>
</reference>
<gene>
    <name evidence="1" type="ORF">RINTHH_5760</name>
</gene>
<evidence type="ECO:0000313" key="2">
    <source>
        <dbReference type="Proteomes" id="UP000053051"/>
    </source>
</evidence>
<keyword evidence="2" id="KW-1185">Reference proteome</keyword>
<reference evidence="2" key="2">
    <citation type="submission" date="2016-01" db="EMBL/GenBank/DDBJ databases">
        <title>Diatom-associated endosymboitic cyanobacterium lacks core nitrogen metabolism enzymes.</title>
        <authorList>
            <person name="Hilton J.A."/>
            <person name="Foster R.A."/>
            <person name="Tripp H.J."/>
            <person name="Carter B.J."/>
            <person name="Zehr J.P."/>
            <person name="Villareal T.A."/>
        </authorList>
    </citation>
    <scope>NUCLEOTIDE SEQUENCE [LARGE SCALE GENOMIC DNA]</scope>
    <source>
        <strain evidence="2">HH01</strain>
    </source>
</reference>
<evidence type="ECO:0000313" key="1">
    <source>
        <dbReference type="EMBL" id="CCH66731.1"/>
    </source>
</evidence>
<comment type="caution">
    <text evidence="1">The sequence shown here is derived from an EMBL/GenBank/DDBJ whole genome shotgun (WGS) entry which is preliminary data.</text>
</comment>
<dbReference type="EMBL" id="CAIY01000027">
    <property type="protein sequence ID" value="CCH66731.1"/>
    <property type="molecule type" value="Genomic_DNA"/>
</dbReference>
<sequence length="155" mass="17329">MSLFDKNVLDSHNQFQDILCPEEAFVAITLAAIASNGHISKEESHHVSGILSRMKLFQSYTNDLLVDMFEKLLNLLRTEGIDTLFRAAQSSLPDNLKESAFALATDMVLSDGDMTTEEQDFLSDLYHCLNINSDMANQIVKVILIKNQGQSVMDD</sequence>
<dbReference type="SUPFAM" id="SSF158682">
    <property type="entry name" value="TerB-like"/>
    <property type="match status" value="1"/>
</dbReference>
<dbReference type="CDD" id="cd07176">
    <property type="entry name" value="terB"/>
    <property type="match status" value="1"/>
</dbReference>
<proteinExistence type="predicted"/>
<organism evidence="1 2">
    <name type="scientific">Richelia intracellularis HH01</name>
    <dbReference type="NCBI Taxonomy" id="1165094"/>
    <lineage>
        <taxon>Bacteria</taxon>
        <taxon>Bacillati</taxon>
        <taxon>Cyanobacteriota</taxon>
        <taxon>Cyanophyceae</taxon>
        <taxon>Nostocales</taxon>
        <taxon>Nostocaceae</taxon>
        <taxon>Richelia</taxon>
    </lineage>
</organism>
<dbReference type="InterPro" id="IPR029024">
    <property type="entry name" value="TerB-like"/>
</dbReference>
<dbReference type="OrthoDB" id="530988at2"/>
<dbReference type="STRING" id="1165094.RINTHH_5760"/>
<dbReference type="AlphaFoldDB" id="M1X4V1"/>
<name>M1X4V1_9NOST</name>
<protein>
    <recommendedName>
        <fullName evidence="3">Co-chaperone DjlA N-terminal domain-containing protein</fullName>
    </recommendedName>
</protein>